<organism evidence="1 2">
    <name type="scientific">Pedobacter terrae</name>
    <dbReference type="NCBI Taxonomy" id="405671"/>
    <lineage>
        <taxon>Bacteria</taxon>
        <taxon>Pseudomonadati</taxon>
        <taxon>Bacteroidota</taxon>
        <taxon>Sphingobacteriia</taxon>
        <taxon>Sphingobacteriales</taxon>
        <taxon>Sphingobacteriaceae</taxon>
        <taxon>Pedobacter</taxon>
    </lineage>
</organism>
<name>A0A1G7SQ36_9SPHI</name>
<reference evidence="2" key="1">
    <citation type="submission" date="2016-10" db="EMBL/GenBank/DDBJ databases">
        <authorList>
            <person name="Varghese N."/>
            <person name="Submissions S."/>
        </authorList>
    </citation>
    <scope>NUCLEOTIDE SEQUENCE [LARGE SCALE GENOMIC DNA]</scope>
    <source>
        <strain evidence="2">DSM 17933</strain>
    </source>
</reference>
<dbReference type="Proteomes" id="UP000199643">
    <property type="component" value="Unassembled WGS sequence"/>
</dbReference>
<gene>
    <name evidence="1" type="ORF">SAMN05421827_104274</name>
</gene>
<protein>
    <submittedName>
        <fullName evidence="1">Uncharacterized protein</fullName>
    </submittedName>
</protein>
<dbReference type="STRING" id="405671.SAMN05421827_104274"/>
<dbReference type="RefSeq" id="WP_167354700.1">
    <property type="nucleotide sequence ID" value="NZ_FNCH01000004.1"/>
</dbReference>
<accession>A0A1G7SQ36</accession>
<proteinExistence type="predicted"/>
<keyword evidence="2" id="KW-1185">Reference proteome</keyword>
<evidence type="ECO:0000313" key="1">
    <source>
        <dbReference type="EMBL" id="SDG25051.1"/>
    </source>
</evidence>
<dbReference type="AlphaFoldDB" id="A0A1G7SQ36"/>
<dbReference type="EMBL" id="FNCH01000004">
    <property type="protein sequence ID" value="SDG25051.1"/>
    <property type="molecule type" value="Genomic_DNA"/>
</dbReference>
<sequence length="49" mass="5528">MKAQHTNPTAKLTKKTVFVYKNIKAKNNFSTVPTGDQSHTVMTSFIMEL</sequence>
<evidence type="ECO:0000313" key="2">
    <source>
        <dbReference type="Proteomes" id="UP000199643"/>
    </source>
</evidence>